<dbReference type="PANTHER" id="PTHR33558">
    <property type="entry name" value="GLUTAREDOXIN-LIKE PROTEIN C5ORF63 HOMOLOG"/>
    <property type="match status" value="1"/>
</dbReference>
<dbReference type="Gene3D" id="3.40.30.10">
    <property type="entry name" value="Glutaredoxin"/>
    <property type="match status" value="1"/>
</dbReference>
<dbReference type="InterPro" id="IPR008554">
    <property type="entry name" value="Glutaredoxin-like"/>
</dbReference>
<dbReference type="Proteomes" id="UP000246964">
    <property type="component" value="Unassembled WGS sequence"/>
</dbReference>
<dbReference type="SUPFAM" id="SSF52833">
    <property type="entry name" value="Thioredoxin-like"/>
    <property type="match status" value="1"/>
</dbReference>
<accession>A0A317QA32</accession>
<dbReference type="EMBL" id="QGTT01000002">
    <property type="protein sequence ID" value="PWW15134.1"/>
    <property type="molecule type" value="Genomic_DNA"/>
</dbReference>
<dbReference type="InterPro" id="IPR052565">
    <property type="entry name" value="Glutaredoxin-like_YDR286C"/>
</dbReference>
<organism evidence="1 2">
    <name type="scientific">Pseudidiomarina maritima</name>
    <dbReference type="NCBI Taxonomy" id="519453"/>
    <lineage>
        <taxon>Bacteria</taxon>
        <taxon>Pseudomonadati</taxon>
        <taxon>Pseudomonadota</taxon>
        <taxon>Gammaproteobacteria</taxon>
        <taxon>Alteromonadales</taxon>
        <taxon>Idiomarinaceae</taxon>
        <taxon>Pseudidiomarina</taxon>
    </lineage>
</organism>
<dbReference type="Pfam" id="PF05768">
    <property type="entry name" value="Glrx-like"/>
    <property type="match status" value="1"/>
</dbReference>
<comment type="caution">
    <text evidence="1">The sequence shown here is derived from an EMBL/GenBank/DDBJ whole genome shotgun (WGS) entry which is preliminary data.</text>
</comment>
<dbReference type="PANTHER" id="PTHR33558:SF1">
    <property type="entry name" value="GLUTAREDOXIN-LIKE PROTEIN C5ORF63 HOMOLOG"/>
    <property type="match status" value="1"/>
</dbReference>
<reference evidence="1 2" key="1">
    <citation type="submission" date="2018-05" db="EMBL/GenBank/DDBJ databases">
        <title>Freshwater and sediment microbial communities from various areas in North America, analyzing microbe dynamics in response to fracking.</title>
        <authorList>
            <person name="Lamendella R."/>
        </authorList>
    </citation>
    <scope>NUCLEOTIDE SEQUENCE [LARGE SCALE GENOMIC DNA]</scope>
    <source>
        <strain evidence="1 2">125B1</strain>
    </source>
</reference>
<protein>
    <submittedName>
        <fullName evidence="1">Glutaredoxin-like protein DUF836</fullName>
    </submittedName>
</protein>
<dbReference type="RefSeq" id="WP_110075078.1">
    <property type="nucleotide sequence ID" value="NZ_QGTT01000002.1"/>
</dbReference>
<name>A0A317QA32_9GAMM</name>
<evidence type="ECO:0000313" key="1">
    <source>
        <dbReference type="EMBL" id="PWW15134.1"/>
    </source>
</evidence>
<gene>
    <name evidence="1" type="ORF">DET45_102138</name>
</gene>
<proteinExistence type="predicted"/>
<dbReference type="AlphaFoldDB" id="A0A317QA32"/>
<dbReference type="OrthoDB" id="8537427at2"/>
<keyword evidence="2" id="KW-1185">Reference proteome</keyword>
<sequence>MADYYLLSKPHCPLCDQAKLLVEQAMQQAVQSPATGWRLHVVDITQQPELLAEYAWLIPVLVRASDDAELRWPFATALEDFLIA</sequence>
<evidence type="ECO:0000313" key="2">
    <source>
        <dbReference type="Proteomes" id="UP000246964"/>
    </source>
</evidence>
<dbReference type="InterPro" id="IPR036249">
    <property type="entry name" value="Thioredoxin-like_sf"/>
</dbReference>